<dbReference type="Pfam" id="PF09648">
    <property type="entry name" value="YycI"/>
    <property type="match status" value="1"/>
</dbReference>
<dbReference type="RefSeq" id="WP_043708572.1">
    <property type="nucleotide sequence ID" value="NZ_CP020928.1"/>
</dbReference>
<dbReference type="STRING" id="137591.AO080_00685"/>
<dbReference type="Proteomes" id="UP000032289">
    <property type="component" value="Unassembled WGS sequence"/>
</dbReference>
<dbReference type="Proteomes" id="UP000244870">
    <property type="component" value="Chromosome"/>
</dbReference>
<proteinExistence type="predicted"/>
<dbReference type="PATRIC" id="fig|137591.24.peg.960"/>
<feature type="domain" description="Regulatory protein YycH-like" evidence="1">
    <location>
        <begin position="33"/>
        <end position="263"/>
    </location>
</feature>
<name>A0A0D1MAA0_9LACO</name>
<evidence type="ECO:0000313" key="9">
    <source>
        <dbReference type="Proteomes" id="UP000320012"/>
    </source>
</evidence>
<dbReference type="Proteomes" id="UP000320012">
    <property type="component" value="Unassembled WGS sequence"/>
</dbReference>
<evidence type="ECO:0000313" key="7">
    <source>
        <dbReference type="Proteomes" id="UP000032289"/>
    </source>
</evidence>
<evidence type="ECO:0000313" key="5">
    <source>
        <dbReference type="EMBL" id="TVV26652.1"/>
    </source>
</evidence>
<evidence type="ECO:0000313" key="8">
    <source>
        <dbReference type="Proteomes" id="UP000244870"/>
    </source>
</evidence>
<dbReference type="Proteomes" id="UP000032287">
    <property type="component" value="Unassembled WGS sequence"/>
</dbReference>
<dbReference type="EMBL" id="CP020928">
    <property type="protein sequence ID" value="AWF94684.1"/>
    <property type="molecule type" value="Genomic_DNA"/>
</dbReference>
<reference evidence="5 9" key="3">
    <citation type="submission" date="2019-07" db="EMBL/GenBank/DDBJ databases">
        <title>Genome sequence of Weissella cibaria GK1.</title>
        <authorList>
            <person name="Choi H.-J."/>
        </authorList>
    </citation>
    <scope>NUCLEOTIDE SEQUENCE [LARGE SCALE GENOMIC DNA]</scope>
    <source>
        <strain evidence="5 9">GK1</strain>
    </source>
</reference>
<evidence type="ECO:0000313" key="3">
    <source>
        <dbReference type="EMBL" id="KIU21869.1"/>
    </source>
</evidence>
<evidence type="ECO:0000313" key="2">
    <source>
        <dbReference type="EMBL" id="AWF94684.1"/>
    </source>
</evidence>
<dbReference type="EMBL" id="JWHU01000006">
    <property type="protein sequence ID" value="KIU21869.1"/>
    <property type="molecule type" value="Genomic_DNA"/>
</dbReference>
<keyword evidence="6" id="KW-1185">Reference proteome</keyword>
<dbReference type="EMBL" id="VNHC01000002">
    <property type="protein sequence ID" value="TVV26652.1"/>
    <property type="molecule type" value="Genomic_DNA"/>
</dbReference>
<sequence length="270" mass="30259">MDFKKILATFLAVFVVIDIFLAVQWFQLHQPASNPTSSESILTEMRNDGIKVGKLGQTEKTGVYLAGKSGETFLRDRLSTLSKTWDAKLTNDQLTVTPSRTINLGKSRADVRKAIDKIVNDPRKVVAGSQYRYDEKLTEYANKTSTESDVVVYAQKISDSRSFMSQRAQIRFVLTANHELKSYTQSYVENPQVLRDSTSLISEEKALIGAYQYNEIPNNGTVNWSELGYSPLTTVHGDIIFVPAWIFSVTDPSDETTILRVNALNGSLMK</sequence>
<dbReference type="GO" id="GO:0016020">
    <property type="term" value="C:membrane"/>
    <property type="evidence" value="ECO:0007669"/>
    <property type="project" value="InterPro"/>
</dbReference>
<evidence type="ECO:0000313" key="6">
    <source>
        <dbReference type="Proteomes" id="UP000032287"/>
    </source>
</evidence>
<reference evidence="6 7" key="1">
    <citation type="journal article" date="2015" name="Microbiology (Mosc.)">
        <title>Genomics of the Weissella cibaria species with an examination of its metabolic traits.</title>
        <authorList>
            <person name="Lynch K.M."/>
            <person name="Lucid A."/>
            <person name="Arendt E.K."/>
            <person name="Sleator R.D."/>
            <person name="Lucey B."/>
            <person name="Coffey A."/>
        </authorList>
    </citation>
    <scope>NUCLEOTIDE SEQUENCE [LARGE SCALE GENOMIC DNA]</scope>
    <source>
        <strain evidence="4 7">AB3b</strain>
        <strain evidence="3 6">MG1</strain>
    </source>
</reference>
<dbReference type="AlphaFoldDB" id="A0A0D1MAA0"/>
<organism evidence="4 7">
    <name type="scientific">Weissella cibaria</name>
    <dbReference type="NCBI Taxonomy" id="137591"/>
    <lineage>
        <taxon>Bacteria</taxon>
        <taxon>Bacillati</taxon>
        <taxon>Bacillota</taxon>
        <taxon>Bacilli</taxon>
        <taxon>Lactobacillales</taxon>
        <taxon>Lactobacillaceae</taxon>
        <taxon>Weissella</taxon>
    </lineage>
</organism>
<protein>
    <submittedName>
        <fullName evidence="4">YycH protein</fullName>
    </submittedName>
</protein>
<dbReference type="InterPro" id="IPR018604">
    <property type="entry name" value="YycI-like"/>
</dbReference>
<gene>
    <name evidence="4" type="ORF">ab3b_00982</name>
    <name evidence="2" type="ORF">B6254_0250</name>
    <name evidence="5" type="ORF">FO435_01445</name>
    <name evidence="3" type="ORF">QX99_00557</name>
</gene>
<dbReference type="Gene3D" id="2.40.128.690">
    <property type="entry name" value="YycH protein, domain 3-like"/>
    <property type="match status" value="1"/>
</dbReference>
<accession>A0A0D1MAA0</accession>
<dbReference type="EMBL" id="JWHT01000024">
    <property type="protein sequence ID" value="KIU24846.1"/>
    <property type="molecule type" value="Genomic_DNA"/>
</dbReference>
<evidence type="ECO:0000313" key="4">
    <source>
        <dbReference type="EMBL" id="KIU24846.1"/>
    </source>
</evidence>
<reference evidence="2 8" key="2">
    <citation type="submission" date="2017-04" db="EMBL/GenBank/DDBJ databases">
        <title>Weissella cibaria strain m2 complete genome.</title>
        <authorList>
            <person name="Pan Q."/>
            <person name="Tan M."/>
            <person name="Yao F."/>
            <person name="Su S."/>
        </authorList>
    </citation>
    <scope>NUCLEOTIDE SEQUENCE [LARGE SCALE GENOMIC DNA]</scope>
    <source>
        <strain evidence="2 8">M2</strain>
    </source>
</reference>
<evidence type="ECO:0000259" key="1">
    <source>
        <dbReference type="Pfam" id="PF09648"/>
    </source>
</evidence>
<dbReference type="eggNOG" id="COG4853">
    <property type="taxonomic scope" value="Bacteria"/>
</dbReference>